<sequence>MPRPAQQPTARGGGYALLVIAFVFLGGGLGLGLPRVFEAREDRQIVSDGARVSGVISEVDFTSRRGRLTAVKSVTFTAGGTEYTAQGRERVSERRDGSRDAIARSLVGDRVTVFHDPTDPRRNVMEDHEASLAAPLFLVFFLGGTGSVLAFIGVTGMLHNARHPIPASARPTTPPG</sequence>
<reference evidence="3" key="1">
    <citation type="submission" date="2014-07" db="EMBL/GenBank/DDBJ databases">
        <authorList>
            <person name="Urmite Genomes Urmite Genomes"/>
        </authorList>
    </citation>
    <scope>NUCLEOTIDE SEQUENCE</scope>
    <source>
        <strain evidence="3">11W110_air</strain>
    </source>
</reference>
<gene>
    <name evidence="3" type="ORF">BN1051_00600</name>
</gene>
<keyword evidence="1" id="KW-1133">Transmembrane helix</keyword>
<dbReference type="EMBL" id="LN483070">
    <property type="protein sequence ID" value="CEA07288.1"/>
    <property type="molecule type" value="Genomic_DNA"/>
</dbReference>
<feature type="domain" description="DUF3592" evidence="2">
    <location>
        <begin position="53"/>
        <end position="127"/>
    </location>
</feature>
<evidence type="ECO:0000259" key="2">
    <source>
        <dbReference type="Pfam" id="PF12158"/>
    </source>
</evidence>
<evidence type="ECO:0000313" key="3">
    <source>
        <dbReference type="EMBL" id="CEA07288.1"/>
    </source>
</evidence>
<keyword evidence="1" id="KW-0812">Transmembrane</keyword>
<name>A0A078MIS8_9MICC</name>
<evidence type="ECO:0000256" key="1">
    <source>
        <dbReference type="SAM" id="Phobius"/>
    </source>
</evidence>
<feature type="transmembrane region" description="Helical" evidence="1">
    <location>
        <begin position="12"/>
        <end position="33"/>
    </location>
</feature>
<keyword evidence="1" id="KW-0472">Membrane</keyword>
<accession>A0A078MIS8</accession>
<dbReference type="InterPro" id="IPR021994">
    <property type="entry name" value="DUF3592"/>
</dbReference>
<dbReference type="Pfam" id="PF12158">
    <property type="entry name" value="DUF3592"/>
    <property type="match status" value="1"/>
</dbReference>
<feature type="transmembrane region" description="Helical" evidence="1">
    <location>
        <begin position="132"/>
        <end position="154"/>
    </location>
</feature>
<dbReference type="PATRIC" id="fig|1461584.3.peg.590"/>
<protein>
    <recommendedName>
        <fullName evidence="2">DUF3592 domain-containing protein</fullName>
    </recommendedName>
</protein>
<proteinExistence type="predicted"/>
<dbReference type="AlphaFoldDB" id="A0A078MIS8"/>
<organism evidence="3">
    <name type="scientific">Arthrobacter saudimassiliensis</name>
    <dbReference type="NCBI Taxonomy" id="1461584"/>
    <lineage>
        <taxon>Bacteria</taxon>
        <taxon>Bacillati</taxon>
        <taxon>Actinomycetota</taxon>
        <taxon>Actinomycetes</taxon>
        <taxon>Micrococcales</taxon>
        <taxon>Micrococcaceae</taxon>
        <taxon>Arthrobacter</taxon>
    </lineage>
</organism>